<proteinExistence type="predicted"/>
<evidence type="ECO:0000313" key="1">
    <source>
        <dbReference type="EMBL" id="KAH7953677.1"/>
    </source>
</evidence>
<protein>
    <submittedName>
        <fullName evidence="1">Uncharacterized protein</fullName>
    </submittedName>
</protein>
<name>A0ACB8CXE1_DERSI</name>
<organism evidence="1 2">
    <name type="scientific">Dermacentor silvarum</name>
    <name type="common">Tick</name>
    <dbReference type="NCBI Taxonomy" id="543639"/>
    <lineage>
        <taxon>Eukaryota</taxon>
        <taxon>Metazoa</taxon>
        <taxon>Ecdysozoa</taxon>
        <taxon>Arthropoda</taxon>
        <taxon>Chelicerata</taxon>
        <taxon>Arachnida</taxon>
        <taxon>Acari</taxon>
        <taxon>Parasitiformes</taxon>
        <taxon>Ixodida</taxon>
        <taxon>Ixodoidea</taxon>
        <taxon>Ixodidae</taxon>
        <taxon>Rhipicephalinae</taxon>
        <taxon>Dermacentor</taxon>
    </lineage>
</organism>
<gene>
    <name evidence="1" type="ORF">HPB49_011118</name>
</gene>
<dbReference type="Proteomes" id="UP000821865">
    <property type="component" value="Chromosome 4"/>
</dbReference>
<dbReference type="EMBL" id="CM023473">
    <property type="protein sequence ID" value="KAH7953677.1"/>
    <property type="molecule type" value="Genomic_DNA"/>
</dbReference>
<accession>A0ACB8CXE1</accession>
<evidence type="ECO:0000313" key="2">
    <source>
        <dbReference type="Proteomes" id="UP000821865"/>
    </source>
</evidence>
<sequence>MLNGRCIYSCILFIAALSRSPTTAEPVNLTLYYEGLCPDCHEFILGQLWPTFGKLEEYLELDLLPFGNADMKVANGTVTFQCQHGPDECLINEVQTCAVKYVHPTRKLLDFITCMLRQPDPTQAGEPCARKVGTDWAVLNRCSQGPEGTQLLYEMGKRTQGHQPPIEYVPYVEINGYHNETMQEMAQEDLFHFVCKLLEPAPPKVCMNAATGGRCFKSAAFHFSYQRA</sequence>
<keyword evidence="2" id="KW-1185">Reference proteome</keyword>
<reference evidence="1" key="1">
    <citation type="submission" date="2020-05" db="EMBL/GenBank/DDBJ databases">
        <title>Large-scale comparative analyses of tick genomes elucidate their genetic diversity and vector capacities.</title>
        <authorList>
            <person name="Jia N."/>
            <person name="Wang J."/>
            <person name="Shi W."/>
            <person name="Du L."/>
            <person name="Sun Y."/>
            <person name="Zhan W."/>
            <person name="Jiang J."/>
            <person name="Wang Q."/>
            <person name="Zhang B."/>
            <person name="Ji P."/>
            <person name="Sakyi L.B."/>
            <person name="Cui X."/>
            <person name="Yuan T."/>
            <person name="Jiang B."/>
            <person name="Yang W."/>
            <person name="Lam T.T.-Y."/>
            <person name="Chang Q."/>
            <person name="Ding S."/>
            <person name="Wang X."/>
            <person name="Zhu J."/>
            <person name="Ruan X."/>
            <person name="Zhao L."/>
            <person name="Wei J."/>
            <person name="Que T."/>
            <person name="Du C."/>
            <person name="Cheng J."/>
            <person name="Dai P."/>
            <person name="Han X."/>
            <person name="Huang E."/>
            <person name="Gao Y."/>
            <person name="Liu J."/>
            <person name="Shao H."/>
            <person name="Ye R."/>
            <person name="Li L."/>
            <person name="Wei W."/>
            <person name="Wang X."/>
            <person name="Wang C."/>
            <person name="Yang T."/>
            <person name="Huo Q."/>
            <person name="Li W."/>
            <person name="Guo W."/>
            <person name="Chen H."/>
            <person name="Zhou L."/>
            <person name="Ni X."/>
            <person name="Tian J."/>
            <person name="Zhou Y."/>
            <person name="Sheng Y."/>
            <person name="Liu T."/>
            <person name="Pan Y."/>
            <person name="Xia L."/>
            <person name="Li J."/>
            <person name="Zhao F."/>
            <person name="Cao W."/>
        </authorList>
    </citation>
    <scope>NUCLEOTIDE SEQUENCE</scope>
    <source>
        <strain evidence="1">Dsil-2018</strain>
    </source>
</reference>
<comment type="caution">
    <text evidence="1">The sequence shown here is derived from an EMBL/GenBank/DDBJ whole genome shotgun (WGS) entry which is preliminary data.</text>
</comment>